<keyword evidence="1" id="KW-0067">ATP-binding</keyword>
<accession>A0ABS7G3C7</accession>
<dbReference type="Gene3D" id="3.40.50.300">
    <property type="entry name" value="P-loop containing nucleotide triphosphate hydrolases"/>
    <property type="match status" value="1"/>
</dbReference>
<protein>
    <submittedName>
        <fullName evidence="1">ATP-binding protein</fullName>
    </submittedName>
</protein>
<dbReference type="Proteomes" id="UP000774570">
    <property type="component" value="Unassembled WGS sequence"/>
</dbReference>
<dbReference type="Pfam" id="PF13671">
    <property type="entry name" value="AAA_33"/>
    <property type="match status" value="1"/>
</dbReference>
<dbReference type="InterPro" id="IPR027417">
    <property type="entry name" value="P-loop_NTPase"/>
</dbReference>
<evidence type="ECO:0000313" key="1">
    <source>
        <dbReference type="EMBL" id="MBW8487236.1"/>
    </source>
</evidence>
<name>A0ABS7G3C7_9ACTN</name>
<dbReference type="GO" id="GO:0005524">
    <property type="term" value="F:ATP binding"/>
    <property type="evidence" value="ECO:0007669"/>
    <property type="project" value="UniProtKB-KW"/>
</dbReference>
<organism evidence="1 2">
    <name type="scientific">Actinomadura parmotrematis</name>
    <dbReference type="NCBI Taxonomy" id="2864039"/>
    <lineage>
        <taxon>Bacteria</taxon>
        <taxon>Bacillati</taxon>
        <taxon>Actinomycetota</taxon>
        <taxon>Actinomycetes</taxon>
        <taxon>Streptosporangiales</taxon>
        <taxon>Thermomonosporaceae</taxon>
        <taxon>Actinomadura</taxon>
    </lineage>
</organism>
<dbReference type="SUPFAM" id="SSF52540">
    <property type="entry name" value="P-loop containing nucleoside triphosphate hydrolases"/>
    <property type="match status" value="1"/>
</dbReference>
<keyword evidence="2" id="KW-1185">Reference proteome</keyword>
<reference evidence="1 2" key="1">
    <citation type="submission" date="2021-07" db="EMBL/GenBank/DDBJ databases">
        <title>Actinomadura sp. PM05-2 isolated from lichen.</title>
        <authorList>
            <person name="Somphong A."/>
            <person name="Phongsopitanun W."/>
            <person name="Tanasupawat S."/>
            <person name="Peongsungnone V."/>
        </authorList>
    </citation>
    <scope>NUCLEOTIDE SEQUENCE [LARGE SCALE GENOMIC DNA]</scope>
    <source>
        <strain evidence="1 2">PM05-2</strain>
    </source>
</reference>
<sequence length="236" mass="26026">MAAVARGEEPGPSAPPYDLSSFFPPGNILRTHLGAAWHSRATAGAGSRPTLVLVGGYAGSGKTEFARFLSEFSGWAFLDKDALTRRMTERLLLSLTGDPHDRHTDTYRAEVRPLEYKTLITAALANVECGVSLILAAPFLAELHDRAWLTRLTHRCQAKGVEVAPVWIHSDINTMHDYLEHRAAARDGWKLTHWDQYADTIDPDAVPDQAHTIDNRHGAALSLADQTRRALTKLMP</sequence>
<proteinExistence type="predicted"/>
<evidence type="ECO:0000313" key="2">
    <source>
        <dbReference type="Proteomes" id="UP000774570"/>
    </source>
</evidence>
<keyword evidence="1" id="KW-0547">Nucleotide-binding</keyword>
<comment type="caution">
    <text evidence="1">The sequence shown here is derived from an EMBL/GenBank/DDBJ whole genome shotgun (WGS) entry which is preliminary data.</text>
</comment>
<gene>
    <name evidence="1" type="ORF">K1Y72_33095</name>
</gene>
<dbReference type="EMBL" id="JAIBOA010000032">
    <property type="protein sequence ID" value="MBW8487236.1"/>
    <property type="molecule type" value="Genomic_DNA"/>
</dbReference>